<evidence type="ECO:0000313" key="9">
    <source>
        <dbReference type="Proteomes" id="UP000631553"/>
    </source>
</evidence>
<dbReference type="InterPro" id="IPR007197">
    <property type="entry name" value="rSAM"/>
</dbReference>
<dbReference type="Gene3D" id="3.20.20.70">
    <property type="entry name" value="Aldolase class I"/>
    <property type="match status" value="1"/>
</dbReference>
<gene>
    <name evidence="8" type="ORF">HDA35_005781</name>
</gene>
<dbReference type="PROSITE" id="PS51918">
    <property type="entry name" value="RADICAL_SAM"/>
    <property type="match status" value="1"/>
</dbReference>
<keyword evidence="2" id="KW-0004">4Fe-4S</keyword>
<evidence type="ECO:0000313" key="8">
    <source>
        <dbReference type="EMBL" id="NYF59950.1"/>
    </source>
</evidence>
<dbReference type="EMBL" id="JACCCQ010000001">
    <property type="protein sequence ID" value="NYF59950.1"/>
    <property type="molecule type" value="Genomic_DNA"/>
</dbReference>
<dbReference type="InterPro" id="IPR058240">
    <property type="entry name" value="rSAM_sf"/>
</dbReference>
<dbReference type="CDD" id="cd01335">
    <property type="entry name" value="Radical_SAM"/>
    <property type="match status" value="1"/>
</dbReference>
<dbReference type="CDD" id="cd21123">
    <property type="entry name" value="SPASM_MftC-like"/>
    <property type="match status" value="1"/>
</dbReference>
<keyword evidence="4" id="KW-0479">Metal-binding</keyword>
<evidence type="ECO:0000256" key="2">
    <source>
        <dbReference type="ARBA" id="ARBA00022485"/>
    </source>
</evidence>
<keyword evidence="6" id="KW-0411">Iron-sulfur</keyword>
<feature type="domain" description="Radical SAM core" evidence="7">
    <location>
        <begin position="22"/>
        <end position="242"/>
    </location>
</feature>
<dbReference type="SUPFAM" id="SSF102114">
    <property type="entry name" value="Radical SAM enzymes"/>
    <property type="match status" value="1"/>
</dbReference>
<dbReference type="Pfam" id="PF04055">
    <property type="entry name" value="Radical_SAM"/>
    <property type="match status" value="1"/>
</dbReference>
<dbReference type="InterPro" id="IPR013785">
    <property type="entry name" value="Aldolase_TIM"/>
</dbReference>
<keyword evidence="5" id="KW-0408">Iron</keyword>
<dbReference type="SFLD" id="SFLDG01067">
    <property type="entry name" value="SPASM/twitch_domain_containing"/>
    <property type="match status" value="1"/>
</dbReference>
<comment type="cofactor">
    <cofactor evidence="1">
        <name>[4Fe-4S] cluster</name>
        <dbReference type="ChEBI" id="CHEBI:49883"/>
    </cofactor>
</comment>
<proteinExistence type="predicted"/>
<evidence type="ECO:0000256" key="4">
    <source>
        <dbReference type="ARBA" id="ARBA00022723"/>
    </source>
</evidence>
<accession>A0ABX2RVA2</accession>
<dbReference type="Proteomes" id="UP000631553">
    <property type="component" value="Unassembled WGS sequence"/>
</dbReference>
<comment type="caution">
    <text evidence="8">The sequence shown here is derived from an EMBL/GenBank/DDBJ whole genome shotgun (WGS) entry which is preliminary data.</text>
</comment>
<evidence type="ECO:0000256" key="6">
    <source>
        <dbReference type="ARBA" id="ARBA00023014"/>
    </source>
</evidence>
<sequence>MTNQTSDQATGRSVRVPRQDVGERPFIVIWEATQACPLACLHCRASARPDRDRVELDTDEAVALMTQVADFGRPAPLFVITGGDPFQRPDLETLVRRGTERGLAVSVSPSGTPTLTREALAGLRAAGARAVSLSLDAATAAGHDGFRGVPGVWDLTVRAWRDAAELGLKVQINTTVTRDNVRDLPEIAGQVRDRGAMLWSVFFLVPTGRGAALRGLDAAQTEDVLNALYDLGETVPVKTTEAHHFRRVCLQRDVLARHGEDHVRVLELGPLYRELRGLLDERGLTGRPSRPRRPPLRVSAGNGFVFVSHRGDVHPSGFLPVTAGNVRQRSLVDIYRDSELFTGLRDPGLLGGRCGACEFRGVCGGSRARAYATTGDVFAEEPGCGYQPGSFPYPQEVSAVT</sequence>
<name>A0ABX2RVA2_9ACTN</name>
<evidence type="ECO:0000256" key="3">
    <source>
        <dbReference type="ARBA" id="ARBA00022691"/>
    </source>
</evidence>
<keyword evidence="9" id="KW-1185">Reference proteome</keyword>
<dbReference type="SFLD" id="SFLDS00029">
    <property type="entry name" value="Radical_SAM"/>
    <property type="match status" value="1"/>
</dbReference>
<evidence type="ECO:0000256" key="5">
    <source>
        <dbReference type="ARBA" id="ARBA00023004"/>
    </source>
</evidence>
<evidence type="ECO:0000256" key="1">
    <source>
        <dbReference type="ARBA" id="ARBA00001966"/>
    </source>
</evidence>
<reference evidence="8 9" key="1">
    <citation type="submission" date="2020-07" db="EMBL/GenBank/DDBJ databases">
        <title>Sequencing the genomes of 1000 actinobacteria strains.</title>
        <authorList>
            <person name="Klenk H.-P."/>
        </authorList>
    </citation>
    <scope>NUCLEOTIDE SEQUENCE [LARGE SCALE GENOMIC DNA]</scope>
    <source>
        <strain evidence="8 9">DSM 43814</strain>
    </source>
</reference>
<dbReference type="PANTHER" id="PTHR11228:SF34">
    <property type="entry name" value="TUNGSTEN-CONTAINING ALDEHYDE FERREDOXIN OXIDOREDUCTASE COFACTOR MODIFYING PROTEIN"/>
    <property type="match status" value="1"/>
</dbReference>
<dbReference type="NCBIfam" id="TIGR04053">
    <property type="entry name" value="TIGR04053 family radical SAM/SPASM domain-containing protein"/>
    <property type="match status" value="1"/>
</dbReference>
<evidence type="ECO:0000259" key="7">
    <source>
        <dbReference type="PROSITE" id="PS51918"/>
    </source>
</evidence>
<dbReference type="PIRSF" id="PIRSF037420">
    <property type="entry name" value="PQQ_syn_pqqE"/>
    <property type="match status" value="1"/>
</dbReference>
<organism evidence="8 9">
    <name type="scientific">Micromonospora purpureochromogenes</name>
    <dbReference type="NCBI Taxonomy" id="47872"/>
    <lineage>
        <taxon>Bacteria</taxon>
        <taxon>Bacillati</taxon>
        <taxon>Actinomycetota</taxon>
        <taxon>Actinomycetes</taxon>
        <taxon>Micromonosporales</taxon>
        <taxon>Micromonosporaceae</taxon>
        <taxon>Micromonospora</taxon>
    </lineage>
</organism>
<dbReference type="InterPro" id="IPR050377">
    <property type="entry name" value="Radical_SAM_PqqE_MftC-like"/>
</dbReference>
<dbReference type="PANTHER" id="PTHR11228">
    <property type="entry name" value="RADICAL SAM DOMAIN PROTEIN"/>
    <property type="match status" value="1"/>
</dbReference>
<protein>
    <submittedName>
        <fullName evidence="8">Radical SAM protein</fullName>
    </submittedName>
</protein>
<dbReference type="RefSeq" id="WP_179805543.1">
    <property type="nucleotide sequence ID" value="NZ_JACCCQ010000001.1"/>
</dbReference>
<dbReference type="SFLD" id="SFLDG01386">
    <property type="entry name" value="main_SPASM_domain-containing"/>
    <property type="match status" value="1"/>
</dbReference>
<dbReference type="InterPro" id="IPR017200">
    <property type="entry name" value="PqqE-like"/>
</dbReference>
<keyword evidence="3" id="KW-0949">S-adenosyl-L-methionine</keyword>